<evidence type="ECO:0000313" key="2">
    <source>
        <dbReference type="EMBL" id="KQL55139.1"/>
    </source>
</evidence>
<protein>
    <recommendedName>
        <fullName evidence="4">Divergent PAP2 family protein</fullName>
    </recommendedName>
</protein>
<keyword evidence="3" id="KW-1185">Reference proteome</keyword>
<comment type="caution">
    <text evidence="2">The sequence shown here is derived from an EMBL/GenBank/DDBJ whole genome shotgun (WGS) entry which is preliminary data.</text>
</comment>
<feature type="transmembrane region" description="Helical" evidence="1">
    <location>
        <begin position="6"/>
        <end position="27"/>
    </location>
</feature>
<proteinExistence type="predicted"/>
<name>A0A0Q3WUN9_9BACI</name>
<dbReference type="PANTHER" id="PTHR31446:SF29">
    <property type="entry name" value="ACID PHOSPHATASE_VANADIUM-DEPENDENT HALOPEROXIDASE-RELATED PROTEIN"/>
    <property type="match status" value="1"/>
</dbReference>
<keyword evidence="1" id="KW-1133">Transmembrane helix</keyword>
<feature type="transmembrane region" description="Helical" evidence="1">
    <location>
        <begin position="134"/>
        <end position="154"/>
    </location>
</feature>
<dbReference type="Proteomes" id="UP000051888">
    <property type="component" value="Unassembled WGS sequence"/>
</dbReference>
<evidence type="ECO:0000313" key="3">
    <source>
        <dbReference type="Proteomes" id="UP000051888"/>
    </source>
</evidence>
<evidence type="ECO:0000256" key="1">
    <source>
        <dbReference type="SAM" id="Phobius"/>
    </source>
</evidence>
<evidence type="ECO:0008006" key="4">
    <source>
        <dbReference type="Google" id="ProtNLM"/>
    </source>
</evidence>
<dbReference type="PATRIC" id="fig|157838.3.peg.3894"/>
<gene>
    <name evidence="2" type="ORF">AN964_17570</name>
</gene>
<reference evidence="2 3" key="1">
    <citation type="submission" date="2015-09" db="EMBL/GenBank/DDBJ databases">
        <title>Genome sequencing project for genomic taxonomy and phylogenomics of Bacillus-like bacteria.</title>
        <authorList>
            <person name="Liu B."/>
            <person name="Wang J."/>
            <person name="Zhu Y."/>
            <person name="Liu G."/>
            <person name="Chen Q."/>
            <person name="Chen Z."/>
            <person name="Lan J."/>
            <person name="Che J."/>
            <person name="Ge C."/>
            <person name="Shi H."/>
            <person name="Pan Z."/>
            <person name="Liu X."/>
        </authorList>
    </citation>
    <scope>NUCLEOTIDE SEQUENCE [LARGE SCALE GENOMIC DNA]</scope>
    <source>
        <strain evidence="2 3">LMG 18435</strain>
    </source>
</reference>
<dbReference type="RefSeq" id="WP_055740934.1">
    <property type="nucleotide sequence ID" value="NZ_JAAIWL010000005.1"/>
</dbReference>
<dbReference type="PANTHER" id="PTHR31446">
    <property type="entry name" value="ACID PHOSPHATASE/VANADIUM-DEPENDENT HALOPEROXIDASE-RELATED PROTEIN"/>
    <property type="match status" value="1"/>
</dbReference>
<keyword evidence="1" id="KW-0812">Transmembrane</keyword>
<accession>A0A0Q3WUN9</accession>
<dbReference type="EMBL" id="LJJC01000004">
    <property type="protein sequence ID" value="KQL55139.1"/>
    <property type="molecule type" value="Genomic_DNA"/>
</dbReference>
<organism evidence="2 3">
    <name type="scientific">Heyndrickxia shackletonii</name>
    <dbReference type="NCBI Taxonomy" id="157838"/>
    <lineage>
        <taxon>Bacteria</taxon>
        <taxon>Bacillati</taxon>
        <taxon>Bacillota</taxon>
        <taxon>Bacilli</taxon>
        <taxon>Bacillales</taxon>
        <taxon>Bacillaceae</taxon>
        <taxon>Heyndrickxia</taxon>
    </lineage>
</organism>
<dbReference type="InterPro" id="IPR003832">
    <property type="entry name" value="DUF212"/>
</dbReference>
<dbReference type="Pfam" id="PF02681">
    <property type="entry name" value="DUF212"/>
    <property type="match status" value="1"/>
</dbReference>
<dbReference type="STRING" id="157838.AN964_17570"/>
<dbReference type="OrthoDB" id="9792681at2"/>
<dbReference type="AlphaFoldDB" id="A0A0Q3WUN9"/>
<sequence length="157" mass="17515">MFLSYPILAALLGMLIAQFVKIPIYLLTTRELKWKLMFSTGGMPSSHTSTIIALTTAIGLTSGIYSNEFAIALVVSLIVMHDATGVRRHAGFHAEVLNKLLVDFNRLIDTLKNPNLKKAEYREKLKELLGHKPIEVFFGAVTGILVGVLTYYFYPLK</sequence>
<keyword evidence="1" id="KW-0472">Membrane</keyword>